<keyword evidence="3" id="KW-1185">Reference proteome</keyword>
<reference evidence="2" key="1">
    <citation type="submission" date="2022-05" db="EMBL/GenBank/DDBJ databases">
        <title>A methanotrophic Mycobacterium dominates a cave microbial ecosystem.</title>
        <authorList>
            <person name="Van Spanning R.J.M."/>
            <person name="Guan Q."/>
            <person name="Melkonian C."/>
            <person name="Gallant J."/>
            <person name="Polerecky L."/>
            <person name="Flot J.-F."/>
            <person name="Brandt B.W."/>
            <person name="Braster M."/>
            <person name="Iturbe Espinoza P."/>
            <person name="Aerts J."/>
            <person name="Meima-Franke M."/>
            <person name="Piersma S.R."/>
            <person name="Bunduc C."/>
            <person name="Ummels R."/>
            <person name="Pain A."/>
            <person name="Fleming E.J."/>
            <person name="van der Wel N."/>
            <person name="Gherman V.D."/>
            <person name="Sarbu S.M."/>
            <person name="Bodelier P.L.E."/>
            <person name="Bitter W."/>
        </authorList>
    </citation>
    <scope>NUCLEOTIDE SEQUENCE</scope>
    <source>
        <strain evidence="2">Sulfur Cave</strain>
    </source>
</reference>
<dbReference type="EMBL" id="CP097320">
    <property type="protein sequence ID" value="UQX09652.1"/>
    <property type="molecule type" value="Genomic_DNA"/>
</dbReference>
<sequence length="91" mass="9573">MRRTLKALVTVAVAAVVTLPIPVGVAHADPAAPQRCKDAPIQTGPFTTNSRICDNGNGTVTSCYSGPLPMFGPPCRDWPASTLPPGFWDQP</sequence>
<accession>A0ABY4QHG4</accession>
<dbReference type="RefSeq" id="WP_219070824.1">
    <property type="nucleotide sequence ID" value="NZ_CAJUXY010000120.1"/>
</dbReference>
<evidence type="ECO:0008006" key="4">
    <source>
        <dbReference type="Google" id="ProtNLM"/>
    </source>
</evidence>
<feature type="chain" id="PRO_5045189100" description="Secreted protein" evidence="1">
    <location>
        <begin position="29"/>
        <end position="91"/>
    </location>
</feature>
<name>A0ABY4QHG4_9MYCO</name>
<feature type="signal peptide" evidence="1">
    <location>
        <begin position="1"/>
        <end position="28"/>
    </location>
</feature>
<organism evidence="2 3">
    <name type="scientific">Candidatus Mycobacterium methanotrophicum</name>
    <dbReference type="NCBI Taxonomy" id="2943498"/>
    <lineage>
        <taxon>Bacteria</taxon>
        <taxon>Bacillati</taxon>
        <taxon>Actinomycetota</taxon>
        <taxon>Actinomycetes</taxon>
        <taxon>Mycobacteriales</taxon>
        <taxon>Mycobacteriaceae</taxon>
        <taxon>Mycobacterium</taxon>
    </lineage>
</organism>
<evidence type="ECO:0000256" key="1">
    <source>
        <dbReference type="SAM" id="SignalP"/>
    </source>
</evidence>
<gene>
    <name evidence="2" type="ORF">M5I08_15045</name>
</gene>
<evidence type="ECO:0000313" key="3">
    <source>
        <dbReference type="Proteomes" id="UP001056610"/>
    </source>
</evidence>
<keyword evidence="1" id="KW-0732">Signal</keyword>
<proteinExistence type="predicted"/>
<evidence type="ECO:0000313" key="2">
    <source>
        <dbReference type="EMBL" id="UQX09652.1"/>
    </source>
</evidence>
<protein>
    <recommendedName>
        <fullName evidence="4">Secreted protein</fullName>
    </recommendedName>
</protein>
<dbReference type="Proteomes" id="UP001056610">
    <property type="component" value="Chromosome"/>
</dbReference>